<accession>A0A3R8L365</accession>
<reference evidence="2" key="1">
    <citation type="submission" date="2018-10" db="EMBL/GenBank/DDBJ databases">
        <title>Schaedlerella arabinophila gen. nov. sp. nov., isolated from the mouse intestinal tract and comparative analysis with the genome of the closely related altered Schaedler flora strain ASF502.</title>
        <authorList>
            <person name="Miyake S."/>
            <person name="Soh M."/>
            <person name="Seedorf H."/>
        </authorList>
    </citation>
    <scope>NUCLEOTIDE SEQUENCE [LARGE SCALE GENOMIC DNA]</scope>
    <source>
        <strain evidence="2">DSM 106076</strain>
    </source>
</reference>
<name>A0A3R8L365_9FIRM</name>
<dbReference type="RefSeq" id="WP_125129214.1">
    <property type="nucleotide sequence ID" value="NZ_RHJS01000002.1"/>
</dbReference>
<evidence type="ECO:0000256" key="1">
    <source>
        <dbReference type="SAM" id="MobiDB-lite"/>
    </source>
</evidence>
<evidence type="ECO:0000313" key="2">
    <source>
        <dbReference type="EMBL" id="RRK34043.1"/>
    </source>
</evidence>
<dbReference type="AlphaFoldDB" id="A0A3R8L365"/>
<sequence length="205" mass="23879">MRLTKIHELGSSLQKLLSTLKKNREMIPLEVLRSHYRQPYYALIRQINGTASAFVKAVLTDRLIMNPDISIEEQAAVINQVIADSGMEQQMSSCISMTYSADQLYQMALELRQKIECALWPYIDLKTCLVFDLDNPDAEPVTYNTLTRQICRNGSWENQELDLQWKFIFYPNTRIYPDNELPKEEKETNHYDYTNGTENNCTPVR</sequence>
<proteinExistence type="predicted"/>
<comment type="caution">
    <text evidence="2">The sequence shown here is derived from an EMBL/GenBank/DDBJ whole genome shotgun (WGS) entry which is preliminary data.</text>
</comment>
<gene>
    <name evidence="2" type="ORF">EBB54_23870</name>
</gene>
<feature type="compositionally biased region" description="Basic and acidic residues" evidence="1">
    <location>
        <begin position="180"/>
        <end position="190"/>
    </location>
</feature>
<protein>
    <submittedName>
        <fullName evidence="2">Uncharacterized protein</fullName>
    </submittedName>
</protein>
<dbReference type="EMBL" id="RHJS01000002">
    <property type="protein sequence ID" value="RRK34043.1"/>
    <property type="molecule type" value="Genomic_DNA"/>
</dbReference>
<dbReference type="Proteomes" id="UP000274920">
    <property type="component" value="Unassembled WGS sequence"/>
</dbReference>
<feature type="compositionally biased region" description="Polar residues" evidence="1">
    <location>
        <begin position="191"/>
        <end position="205"/>
    </location>
</feature>
<organism evidence="2 3">
    <name type="scientific">Schaedlerella arabinosiphila</name>
    <dbReference type="NCBI Taxonomy" id="2044587"/>
    <lineage>
        <taxon>Bacteria</taxon>
        <taxon>Bacillati</taxon>
        <taxon>Bacillota</taxon>
        <taxon>Clostridia</taxon>
        <taxon>Lachnospirales</taxon>
        <taxon>Lachnospiraceae</taxon>
        <taxon>Schaedlerella</taxon>
    </lineage>
</organism>
<feature type="region of interest" description="Disordered" evidence="1">
    <location>
        <begin position="179"/>
        <end position="205"/>
    </location>
</feature>
<keyword evidence="3" id="KW-1185">Reference proteome</keyword>
<evidence type="ECO:0000313" key="3">
    <source>
        <dbReference type="Proteomes" id="UP000274920"/>
    </source>
</evidence>